<name>A0A8S5RKZ4_9VIRU</name>
<evidence type="ECO:0000313" key="1">
    <source>
        <dbReference type="EMBL" id="DAE31778.1"/>
    </source>
</evidence>
<reference evidence="1" key="1">
    <citation type="journal article" date="2021" name="Proc. Natl. Acad. Sci. U.S.A.">
        <title>A Catalog of Tens of Thousands of Viruses from Human Metagenomes Reveals Hidden Associations with Chronic Diseases.</title>
        <authorList>
            <person name="Tisza M.J."/>
            <person name="Buck C.B."/>
        </authorList>
    </citation>
    <scope>NUCLEOTIDE SEQUENCE</scope>
    <source>
        <strain evidence="1">CtBM815</strain>
    </source>
</reference>
<proteinExistence type="predicted"/>
<organism evidence="1">
    <name type="scientific">virus sp. ctBM815</name>
    <dbReference type="NCBI Taxonomy" id="2825806"/>
    <lineage>
        <taxon>Viruses</taxon>
    </lineage>
</organism>
<accession>A0A8S5RKZ4</accession>
<dbReference type="EMBL" id="BK059109">
    <property type="protein sequence ID" value="DAE31778.1"/>
    <property type="molecule type" value="Genomic_DNA"/>
</dbReference>
<sequence>MDYTYTLVATCDSVPTVTINGTSITRYTTSGNDYTF</sequence>
<protein>
    <submittedName>
        <fullName evidence="1">Uncharacterized protein</fullName>
    </submittedName>
</protein>